<dbReference type="AlphaFoldDB" id="A0A8J6HNY4"/>
<dbReference type="GO" id="GO:0003676">
    <property type="term" value="F:nucleic acid binding"/>
    <property type="evidence" value="ECO:0007669"/>
    <property type="project" value="InterPro"/>
</dbReference>
<dbReference type="Gene3D" id="3.30.420.10">
    <property type="entry name" value="Ribonuclease H-like superfamily/Ribonuclease H"/>
    <property type="match status" value="1"/>
</dbReference>
<accession>A0A8J6HNY4</accession>
<evidence type="ECO:0000313" key="2">
    <source>
        <dbReference type="Proteomes" id="UP000719412"/>
    </source>
</evidence>
<protein>
    <submittedName>
        <fullName evidence="1">Uncharacterized protein</fullName>
    </submittedName>
</protein>
<reference evidence="1" key="2">
    <citation type="submission" date="2021-08" db="EMBL/GenBank/DDBJ databases">
        <authorList>
            <person name="Eriksson T."/>
        </authorList>
    </citation>
    <scope>NUCLEOTIDE SEQUENCE</scope>
    <source>
        <strain evidence="1">Stoneville</strain>
        <tissue evidence="1">Whole head</tissue>
    </source>
</reference>
<dbReference type="PANTHER" id="PTHR46060">
    <property type="entry name" value="MARINER MOS1 TRANSPOSASE-LIKE PROTEIN"/>
    <property type="match status" value="1"/>
</dbReference>
<sequence length="234" mass="26889">MNTRKDLVFLRSGGLTARRYIDEILERQVIPRANVVDKILFLCKALVEERVNFPQYAKAYSKPATTFGRQEEATPDINITIAALEIIYFWINGFNGGQISIQDEGRSGRPDMVTTTDIVEKFHGIVMEDRRVKVGEIAEVACISSERVYQILHEKLPMKKLLHVGCPQCLAIFNRNSQEFFRRFMTVDETWIQHYALESKQQSKQWTMVGERVPKKAKTVLSAGKIKATVFWDS</sequence>
<comment type="caution">
    <text evidence="1">The sequence shown here is derived from an EMBL/GenBank/DDBJ whole genome shotgun (WGS) entry which is preliminary data.</text>
</comment>
<reference evidence="1" key="1">
    <citation type="journal article" date="2020" name="J Insects Food Feed">
        <title>The yellow mealworm (Tenebrio molitor) genome: a resource for the emerging insects as food and feed industry.</title>
        <authorList>
            <person name="Eriksson T."/>
            <person name="Andere A."/>
            <person name="Kelstrup H."/>
            <person name="Emery V."/>
            <person name="Picard C."/>
        </authorList>
    </citation>
    <scope>NUCLEOTIDE SEQUENCE</scope>
    <source>
        <strain evidence="1">Stoneville</strain>
        <tissue evidence="1">Whole head</tissue>
    </source>
</reference>
<dbReference type="InterPro" id="IPR052709">
    <property type="entry name" value="Transposase-MT_Hybrid"/>
</dbReference>
<dbReference type="Proteomes" id="UP000719412">
    <property type="component" value="Unassembled WGS sequence"/>
</dbReference>
<dbReference type="EMBL" id="JABDTM020003674">
    <property type="protein sequence ID" value="KAH0822205.1"/>
    <property type="molecule type" value="Genomic_DNA"/>
</dbReference>
<dbReference type="PANTHER" id="PTHR46060:SF1">
    <property type="entry name" value="MARINER MOS1 TRANSPOSASE-LIKE PROTEIN"/>
    <property type="match status" value="1"/>
</dbReference>
<keyword evidence="2" id="KW-1185">Reference proteome</keyword>
<dbReference type="InterPro" id="IPR036397">
    <property type="entry name" value="RNaseH_sf"/>
</dbReference>
<evidence type="ECO:0000313" key="1">
    <source>
        <dbReference type="EMBL" id="KAH0822205.1"/>
    </source>
</evidence>
<organism evidence="1 2">
    <name type="scientific">Tenebrio molitor</name>
    <name type="common">Yellow mealworm beetle</name>
    <dbReference type="NCBI Taxonomy" id="7067"/>
    <lineage>
        <taxon>Eukaryota</taxon>
        <taxon>Metazoa</taxon>
        <taxon>Ecdysozoa</taxon>
        <taxon>Arthropoda</taxon>
        <taxon>Hexapoda</taxon>
        <taxon>Insecta</taxon>
        <taxon>Pterygota</taxon>
        <taxon>Neoptera</taxon>
        <taxon>Endopterygota</taxon>
        <taxon>Coleoptera</taxon>
        <taxon>Polyphaga</taxon>
        <taxon>Cucujiformia</taxon>
        <taxon>Tenebrionidae</taxon>
        <taxon>Tenebrio</taxon>
    </lineage>
</organism>
<gene>
    <name evidence="1" type="ORF">GEV33_000586</name>
</gene>
<name>A0A8J6HNY4_TENMO</name>
<proteinExistence type="predicted"/>